<dbReference type="SUPFAM" id="SSF50939">
    <property type="entry name" value="Sialidases"/>
    <property type="match status" value="1"/>
</dbReference>
<keyword evidence="4" id="KW-1185">Reference proteome</keyword>
<dbReference type="Proteomes" id="UP000295636">
    <property type="component" value="Unassembled WGS sequence"/>
</dbReference>
<feature type="domain" description="BT-1020-like structural beta-sandwich" evidence="1">
    <location>
        <begin position="414"/>
        <end position="571"/>
    </location>
</feature>
<dbReference type="InterPro" id="IPR056425">
    <property type="entry name" value="Beta-prop_BT_1020"/>
</dbReference>
<dbReference type="RefSeq" id="WP_133227031.1">
    <property type="nucleotide sequence ID" value="NZ_SMRT01000003.1"/>
</dbReference>
<accession>A0A4V2ZTW8</accession>
<reference evidence="3 4" key="1">
    <citation type="submission" date="2019-03" db="EMBL/GenBank/DDBJ databases">
        <title>This is whole genome sequence of Paenibacillus sp MS74 strain.</title>
        <authorList>
            <person name="Trinh H.N."/>
        </authorList>
    </citation>
    <scope>NUCLEOTIDE SEQUENCE [LARGE SCALE GENOMIC DNA]</scope>
    <source>
        <strain evidence="3 4">MS74</strain>
    </source>
</reference>
<dbReference type="EMBL" id="SMRT01000003">
    <property type="protein sequence ID" value="TDF98714.1"/>
    <property type="molecule type" value="Genomic_DNA"/>
</dbReference>
<evidence type="ECO:0000313" key="4">
    <source>
        <dbReference type="Proteomes" id="UP000295636"/>
    </source>
</evidence>
<gene>
    <name evidence="3" type="ORF">E1757_09280</name>
</gene>
<dbReference type="InterPro" id="IPR054490">
    <property type="entry name" value="BT_1020-like_b-sandwich_1"/>
</dbReference>
<name>A0A4V2ZTW8_9BACL</name>
<feature type="domain" description="BT-1020-like N-terminal beta-propeller" evidence="2">
    <location>
        <begin position="7"/>
        <end position="240"/>
    </location>
</feature>
<dbReference type="Pfam" id="PF22585">
    <property type="entry name" value="Sialidase-like_CBM"/>
    <property type="match status" value="1"/>
</dbReference>
<dbReference type="CDD" id="cd15482">
    <property type="entry name" value="Sialidase_non-viral"/>
    <property type="match status" value="1"/>
</dbReference>
<evidence type="ECO:0000313" key="3">
    <source>
        <dbReference type="EMBL" id="TDF98714.1"/>
    </source>
</evidence>
<evidence type="ECO:0000259" key="1">
    <source>
        <dbReference type="Pfam" id="PF22585"/>
    </source>
</evidence>
<evidence type="ECO:0000259" key="2">
    <source>
        <dbReference type="Pfam" id="PF24067"/>
    </source>
</evidence>
<dbReference type="AlphaFoldDB" id="A0A4V2ZTW8"/>
<dbReference type="OrthoDB" id="177453at2"/>
<comment type="caution">
    <text evidence="3">The sequence shown here is derived from an EMBL/GenBank/DDBJ whole genome shotgun (WGS) entry which is preliminary data.</text>
</comment>
<sequence length="597" mass="66853">MDRLNGPVRYTGETVANLDYHHGQLRPVAGVHHYQVLRANRSHPEWADDYGWTYNHAPMLAYWNGKFYLEYLSDPVGEHIPPGQTLLTDSEDGIRWSKPRVVFPQYRLSEAFRRPDGVELPAGTDAVMHQRMGFYVSPGGKLLVLGFYGFCPAPKDHPNDGLGIGRVVREVLPDGSFGPICFIRYNRHAGWHEGNTSFPLYTDSPDSAFREACEALLADKLVTLQWWEEDRSPDGFYAIEGGKALSSYRLPDGTVVGLWKFSKAALSADGGNTWSGMEDVPSLVMAGAKIWGQQTSDGNYALVYNPSPVGKHRWPLAIVTGEDGRDFDHMRLVCGEVAPRRFDGQHKDYGLNYVRGIEAADGSPPPRGSLWITYSMNKEDIWVSEIPVPVHDRTDTHVDDRFDDLDSGGHIPGWNVYSPLWAPVTVAEFPSAADKSLELMDRDPYDYAKAERIFPESSAVTIRFRVLARQTDHGQLFIECCDGISTAPVRILFDSDGCIRVLDQGYYADVQTYAAGSWYDIQLTVDVVKQNYELAIGAFRKTFRFVVPVRSVERIVFRTGPVRREPNVETGVSGSDAAGADEPVQAAYYYINYLQTI</sequence>
<proteinExistence type="predicted"/>
<dbReference type="Pfam" id="PF24067">
    <property type="entry name" value="Beta-prop_BT_1020"/>
    <property type="match status" value="1"/>
</dbReference>
<organism evidence="3 4">
    <name type="scientific">Paenibacillus piri</name>
    <dbReference type="NCBI Taxonomy" id="2547395"/>
    <lineage>
        <taxon>Bacteria</taxon>
        <taxon>Bacillati</taxon>
        <taxon>Bacillota</taxon>
        <taxon>Bacilli</taxon>
        <taxon>Bacillales</taxon>
        <taxon>Paenibacillaceae</taxon>
        <taxon>Paenibacillus</taxon>
    </lineage>
</organism>
<protein>
    <submittedName>
        <fullName evidence="3">Exo-alpha-sialidase</fullName>
    </submittedName>
</protein>
<dbReference type="InterPro" id="IPR036278">
    <property type="entry name" value="Sialidase_sf"/>
</dbReference>